<dbReference type="EMBL" id="AP024601">
    <property type="protein sequence ID" value="BCU82441.1"/>
    <property type="molecule type" value="Genomic_DNA"/>
</dbReference>
<dbReference type="CDD" id="cd01743">
    <property type="entry name" value="GATase1_Anthranilate_Synthase"/>
    <property type="match status" value="1"/>
</dbReference>
<evidence type="ECO:0000313" key="7">
    <source>
        <dbReference type="EMBL" id="BCU82441.1"/>
    </source>
</evidence>
<evidence type="ECO:0000256" key="2">
    <source>
        <dbReference type="PIRNR" id="PIRNR036934"/>
    </source>
</evidence>
<keyword evidence="2" id="KW-0028">Amino-acid biosynthesis</keyword>
<accession>A0A8D5ZPJ3</accession>
<dbReference type="PANTHER" id="PTHR11236">
    <property type="entry name" value="AMINOBENZOATE/ANTHRANILATE SYNTHASE"/>
    <property type="match status" value="1"/>
</dbReference>
<dbReference type="InterPro" id="IPR006221">
    <property type="entry name" value="TrpG/PapA_dom"/>
</dbReference>
<gene>
    <name evidence="7" type="ORF">JIR001_22240</name>
</gene>
<feature type="region of interest" description="Disordered" evidence="3">
    <location>
        <begin position="233"/>
        <end position="254"/>
    </location>
</feature>
<comment type="catalytic activity">
    <reaction evidence="2">
        <text>chorismate + L-glutamine = anthranilate + pyruvate + L-glutamate + H(+)</text>
        <dbReference type="Rhea" id="RHEA:21732"/>
        <dbReference type="ChEBI" id="CHEBI:15361"/>
        <dbReference type="ChEBI" id="CHEBI:15378"/>
        <dbReference type="ChEBI" id="CHEBI:16567"/>
        <dbReference type="ChEBI" id="CHEBI:29748"/>
        <dbReference type="ChEBI" id="CHEBI:29985"/>
        <dbReference type="ChEBI" id="CHEBI:58359"/>
        <dbReference type="EC" id="4.1.3.27"/>
    </reaction>
</comment>
<reference evidence="7" key="2">
    <citation type="journal article" date="2021" name="Microbiol. Resour. Announc.">
        <title>Complete Genome Sequence of Polycladomyces abyssicola JIR-001T, Isolated from Hemipelagic Sediment in Deep Seawater.</title>
        <authorList>
            <person name="Tsubouchi T."/>
            <person name="Kaneko Y."/>
        </authorList>
    </citation>
    <scope>NUCLEOTIDE SEQUENCE</scope>
    <source>
        <strain evidence="7">JIR-001</strain>
    </source>
</reference>
<sequence length="729" mass="81660">MSLLSTVTSTEVLSYRTKGGVDIRRLTEPVAPAEAMDEVARSIDGHKGIWFASCYEYPGRYSRWDIGLVNPPIEIRGFGRTFEVRALWEHGVVLLEAVIRVLQSVPDVRMTHVDHRLLRGTVREPGPEDMRCEEERTRLPSIFTVIRAIRDLFFSDEDAFLGLYGAFGYDLVFQLEPMKLKHHRRPDQADLVLYLPDRIAVIDHQMARAYHLTYQFAVDGTSTEMLPKRPISTSTGAALSRTSPIQSMKSTPDGHYPELVRKAKQAFRRGDLFEVVPTQMFTADCAAAPTRVFDRLKQINPSPYCFLIHLGDAHLVGSSPEMFVRVEGDRVETCPISGTIPRGSDALEDAEQIRRLLNSTKDEAELTMCTDVDRNDKSRICEPGSVRVIGRRQTELYSHLIHTVDHVEGRLRPPYDSLDAFMTHMWAVTITGAPKRAAIRWIEEHEDSPREWYGGAVGYLAFNGNINTGLTLRTVKLQLGRAWVRVGATLLFDSDPETEDRETRVKAAALLQAIREAGDEPPTVVSAERQTGRGKSILLVDHEDSFVHTLAGYFRRTGADVITLRADAARNALLREDFDLVVLSPGPGRPEEFALNETIRLCLEKQLPMFGVCLGLQGLVEHFGGELGILPEPLHGKKRTVSIMHASPLWKGVPQTFTAGLYHSLYASRVPEELRMIARSEDDIVMAVEHRSLPIWAVQFHPESIMTAGGSVGLTIIENVMEMLPVRTG</sequence>
<dbReference type="PROSITE" id="PS51273">
    <property type="entry name" value="GATASE_TYPE_1"/>
    <property type="match status" value="1"/>
</dbReference>
<reference evidence="7" key="1">
    <citation type="journal article" date="2013" name="Int. J. Syst. Evol. Microbiol.">
        <title>Polycladomyces abyssicola gen. nov., sp. nov., a thermophilic filamentous bacterium isolated from hemipelagic sediment.</title>
        <authorList>
            <person name="Tsubouchi T."/>
            <person name="Shimane Y."/>
            <person name="Mori K."/>
            <person name="Usui K."/>
            <person name="Hiraki T."/>
            <person name="Tame A."/>
            <person name="Uematsu K."/>
            <person name="Maruyama T."/>
            <person name="Hatada Y."/>
        </authorList>
    </citation>
    <scope>NUCLEOTIDE SEQUENCE</scope>
    <source>
        <strain evidence="7">JIR-001</strain>
    </source>
</reference>
<dbReference type="GO" id="GO:0000162">
    <property type="term" value="P:L-tryptophan biosynthetic process"/>
    <property type="evidence" value="ECO:0007669"/>
    <property type="project" value="UniProtKB-UniRule"/>
</dbReference>
<evidence type="ECO:0000313" key="8">
    <source>
        <dbReference type="Proteomes" id="UP000677436"/>
    </source>
</evidence>
<dbReference type="InterPro" id="IPR017926">
    <property type="entry name" value="GATASE"/>
</dbReference>
<dbReference type="RefSeq" id="WP_212772777.1">
    <property type="nucleotide sequence ID" value="NZ_AP024601.1"/>
</dbReference>
<name>A0A8D5ZPJ3_9BACL</name>
<proteinExistence type="predicted"/>
<dbReference type="SUPFAM" id="SSF52317">
    <property type="entry name" value="Class I glutamine amidotransferase-like"/>
    <property type="match status" value="1"/>
</dbReference>
<feature type="domain" description="Anthranilate synthase component I N-terminal" evidence="6">
    <location>
        <begin position="38"/>
        <end position="210"/>
    </location>
</feature>
<dbReference type="Pfam" id="PF04715">
    <property type="entry name" value="Anth_synt_I_N"/>
    <property type="match status" value="1"/>
</dbReference>
<dbReference type="NCBIfam" id="NF010081">
    <property type="entry name" value="PRK13566.1"/>
    <property type="match status" value="1"/>
</dbReference>
<dbReference type="InterPro" id="IPR015890">
    <property type="entry name" value="Chorismate_C"/>
</dbReference>
<dbReference type="Gene3D" id="3.40.50.880">
    <property type="match status" value="1"/>
</dbReference>
<keyword evidence="8" id="KW-1185">Reference proteome</keyword>
<keyword evidence="2" id="KW-0057">Aromatic amino acid biosynthesis</keyword>
<dbReference type="NCBIfam" id="TIGR01815">
    <property type="entry name" value="TrpE-clade3"/>
    <property type="match status" value="1"/>
</dbReference>
<dbReference type="AlphaFoldDB" id="A0A8D5ZPJ3"/>
<evidence type="ECO:0000259" key="4">
    <source>
        <dbReference type="Pfam" id="PF00117"/>
    </source>
</evidence>
<dbReference type="InterPro" id="IPR010112">
    <property type="entry name" value="TrpE-G_bact"/>
</dbReference>
<evidence type="ECO:0000256" key="3">
    <source>
        <dbReference type="SAM" id="MobiDB-lite"/>
    </source>
</evidence>
<dbReference type="GO" id="GO:0004049">
    <property type="term" value="F:anthranilate synthase activity"/>
    <property type="evidence" value="ECO:0007669"/>
    <property type="project" value="UniProtKB-UniRule"/>
</dbReference>
<protein>
    <recommendedName>
        <fullName evidence="2">Anthranilate synthase</fullName>
        <ecNumber evidence="2">4.1.3.27</ecNumber>
    </recommendedName>
</protein>
<dbReference type="Gene3D" id="3.60.120.10">
    <property type="entry name" value="Anthranilate synthase"/>
    <property type="match status" value="1"/>
</dbReference>
<evidence type="ECO:0000259" key="6">
    <source>
        <dbReference type="Pfam" id="PF04715"/>
    </source>
</evidence>
<dbReference type="InterPro" id="IPR029062">
    <property type="entry name" value="Class_I_gatase-like"/>
</dbReference>
<evidence type="ECO:0000259" key="5">
    <source>
        <dbReference type="Pfam" id="PF00425"/>
    </source>
</evidence>
<dbReference type="Pfam" id="PF00117">
    <property type="entry name" value="GATase"/>
    <property type="match status" value="1"/>
</dbReference>
<comment type="pathway">
    <text evidence="2">Amino-acid biosynthesis; L-tryptophan biosynthesis; L-tryptophan from chorismate: step 1/5.</text>
</comment>
<keyword evidence="1" id="KW-0315">Glutamine amidotransferase</keyword>
<dbReference type="InterPro" id="IPR019999">
    <property type="entry name" value="Anth_synth_I-like"/>
</dbReference>
<dbReference type="PRINTS" id="PR00097">
    <property type="entry name" value="ANTSNTHASEII"/>
</dbReference>
<organism evidence="7 8">
    <name type="scientific">Polycladomyces abyssicola</name>
    <dbReference type="NCBI Taxonomy" id="1125966"/>
    <lineage>
        <taxon>Bacteria</taxon>
        <taxon>Bacillati</taxon>
        <taxon>Bacillota</taxon>
        <taxon>Bacilli</taxon>
        <taxon>Bacillales</taxon>
        <taxon>Thermoactinomycetaceae</taxon>
        <taxon>Polycladomyces</taxon>
    </lineage>
</organism>
<dbReference type="KEGG" id="pabs:JIR001_22240"/>
<keyword evidence="2" id="KW-0456">Lyase</keyword>
<dbReference type="UniPathway" id="UPA00035">
    <property type="reaction ID" value="UER00040"/>
</dbReference>
<dbReference type="Proteomes" id="UP000677436">
    <property type="component" value="Chromosome"/>
</dbReference>
<feature type="compositionally biased region" description="Polar residues" evidence="3">
    <location>
        <begin position="233"/>
        <end position="250"/>
    </location>
</feature>
<feature type="domain" description="Chorismate-utilising enzyme C-terminal" evidence="5">
    <location>
        <begin position="255"/>
        <end position="506"/>
    </location>
</feature>
<dbReference type="Pfam" id="PF00425">
    <property type="entry name" value="Chorismate_bind"/>
    <property type="match status" value="1"/>
</dbReference>
<dbReference type="PIRSF" id="PIRSF036934">
    <property type="entry name" value="TrpE-G"/>
    <property type="match status" value="1"/>
</dbReference>
<dbReference type="PANTHER" id="PTHR11236:SF9">
    <property type="entry name" value="ANTHRANILATE SYNTHASE COMPONENT 1"/>
    <property type="match status" value="1"/>
</dbReference>
<feature type="domain" description="Glutamine amidotransferase" evidence="4">
    <location>
        <begin position="538"/>
        <end position="711"/>
    </location>
</feature>
<evidence type="ECO:0000256" key="1">
    <source>
        <dbReference type="ARBA" id="ARBA00022962"/>
    </source>
</evidence>
<dbReference type="InterPro" id="IPR006805">
    <property type="entry name" value="Anth_synth_I_N"/>
</dbReference>
<dbReference type="PRINTS" id="PR00096">
    <property type="entry name" value="GATASE"/>
</dbReference>
<dbReference type="SUPFAM" id="SSF56322">
    <property type="entry name" value="ADC synthase"/>
    <property type="match status" value="1"/>
</dbReference>
<dbReference type="EC" id="4.1.3.27" evidence="2"/>
<keyword evidence="2" id="KW-0822">Tryptophan biosynthesis</keyword>
<dbReference type="InterPro" id="IPR005801">
    <property type="entry name" value="ADC_synthase"/>
</dbReference>